<comment type="similarity">
    <text evidence="1">Belongs to the peptidase A1 family.</text>
</comment>
<name>A0A0G2EQJ0_PHACM</name>
<gene>
    <name evidence="6" type="ORF">UCRPC4_g02114</name>
</gene>
<feature type="transmembrane region" description="Helical" evidence="3">
    <location>
        <begin position="453"/>
        <end position="476"/>
    </location>
</feature>
<keyword evidence="6" id="KW-0645">Protease</keyword>
<feature type="region of interest" description="Disordered" evidence="2">
    <location>
        <begin position="684"/>
        <end position="790"/>
    </location>
</feature>
<dbReference type="PANTHER" id="PTHR47966">
    <property type="entry name" value="BETA-SITE APP-CLEAVING ENZYME, ISOFORM A-RELATED"/>
    <property type="match status" value="1"/>
</dbReference>
<feature type="domain" description="Peptidase A1" evidence="5">
    <location>
        <begin position="59"/>
        <end position="412"/>
    </location>
</feature>
<keyword evidence="3" id="KW-0812">Transmembrane</keyword>
<keyword evidence="3" id="KW-0472">Membrane</keyword>
<reference evidence="6 7" key="1">
    <citation type="submission" date="2015-05" db="EMBL/GenBank/DDBJ databases">
        <title>Distinctive expansion of gene families associated with plant cell wall degradation and secondary metabolism in the genomes of grapevine trunk pathogens.</title>
        <authorList>
            <person name="Lawrence D.P."/>
            <person name="Travadon R."/>
            <person name="Rolshausen P.E."/>
            <person name="Baumgartner K."/>
        </authorList>
    </citation>
    <scope>NUCLEOTIDE SEQUENCE [LARGE SCALE GENOMIC DNA]</scope>
    <source>
        <strain evidence="6">UCRPC4</strain>
    </source>
</reference>
<keyword evidence="7" id="KW-1185">Reference proteome</keyword>
<dbReference type="CDD" id="cd05471">
    <property type="entry name" value="pepsin_like"/>
    <property type="match status" value="1"/>
</dbReference>
<evidence type="ECO:0000256" key="2">
    <source>
        <dbReference type="SAM" id="MobiDB-lite"/>
    </source>
</evidence>
<dbReference type="Proteomes" id="UP000053317">
    <property type="component" value="Unassembled WGS sequence"/>
</dbReference>
<keyword evidence="3" id="KW-1133">Transmembrane helix</keyword>
<dbReference type="InterPro" id="IPR021109">
    <property type="entry name" value="Peptidase_aspartic_dom_sf"/>
</dbReference>
<organism evidence="6 7">
    <name type="scientific">Phaeomoniella chlamydospora</name>
    <name type="common">Phaeoacremonium chlamydosporum</name>
    <dbReference type="NCBI Taxonomy" id="158046"/>
    <lineage>
        <taxon>Eukaryota</taxon>
        <taxon>Fungi</taxon>
        <taxon>Dikarya</taxon>
        <taxon>Ascomycota</taxon>
        <taxon>Pezizomycotina</taxon>
        <taxon>Eurotiomycetes</taxon>
        <taxon>Chaetothyriomycetidae</taxon>
        <taxon>Phaeomoniellales</taxon>
        <taxon>Phaeomoniellaceae</taxon>
        <taxon>Phaeomoniella</taxon>
    </lineage>
</organism>
<evidence type="ECO:0000256" key="1">
    <source>
        <dbReference type="ARBA" id="ARBA00007447"/>
    </source>
</evidence>
<dbReference type="GO" id="GO:0006508">
    <property type="term" value="P:proteolysis"/>
    <property type="evidence" value="ECO:0007669"/>
    <property type="project" value="UniProtKB-KW"/>
</dbReference>
<proteinExistence type="inferred from homology"/>
<comment type="caution">
    <text evidence="6">The sequence shown here is derived from an EMBL/GenBank/DDBJ whole genome shotgun (WGS) entry which is preliminary data.</text>
</comment>
<dbReference type="InterPro" id="IPR034164">
    <property type="entry name" value="Pepsin-like_dom"/>
</dbReference>
<dbReference type="GO" id="GO:0000324">
    <property type="term" value="C:fungal-type vacuole"/>
    <property type="evidence" value="ECO:0007669"/>
    <property type="project" value="TreeGrafter"/>
</dbReference>
<dbReference type="SUPFAM" id="SSF50630">
    <property type="entry name" value="Acid proteases"/>
    <property type="match status" value="1"/>
</dbReference>
<evidence type="ECO:0000256" key="4">
    <source>
        <dbReference type="SAM" id="SignalP"/>
    </source>
</evidence>
<evidence type="ECO:0000259" key="5">
    <source>
        <dbReference type="PROSITE" id="PS51767"/>
    </source>
</evidence>
<feature type="compositionally biased region" description="Polar residues" evidence="2">
    <location>
        <begin position="616"/>
        <end position="639"/>
    </location>
</feature>
<feature type="chain" id="PRO_5002543708" evidence="4">
    <location>
        <begin position="37"/>
        <end position="790"/>
    </location>
</feature>
<dbReference type="AlphaFoldDB" id="A0A0G2EQJ0"/>
<accession>A0A0G2EQJ0</accession>
<dbReference type="GO" id="GO:0004190">
    <property type="term" value="F:aspartic-type endopeptidase activity"/>
    <property type="evidence" value="ECO:0007669"/>
    <property type="project" value="InterPro"/>
</dbReference>
<feature type="region of interest" description="Disordered" evidence="2">
    <location>
        <begin position="563"/>
        <end position="669"/>
    </location>
</feature>
<feature type="compositionally biased region" description="Basic and acidic residues" evidence="2">
    <location>
        <begin position="771"/>
        <end position="790"/>
    </location>
</feature>
<feature type="signal peptide" evidence="4">
    <location>
        <begin position="1"/>
        <end position="36"/>
    </location>
</feature>
<dbReference type="InterPro" id="IPR033121">
    <property type="entry name" value="PEPTIDASE_A1"/>
</dbReference>
<dbReference type="PANTHER" id="PTHR47966:SF51">
    <property type="entry name" value="BETA-SITE APP-CLEAVING ENZYME, ISOFORM A-RELATED"/>
    <property type="match status" value="1"/>
</dbReference>
<feature type="compositionally biased region" description="Low complexity" evidence="2">
    <location>
        <begin position="660"/>
        <end position="669"/>
    </location>
</feature>
<dbReference type="InterPro" id="IPR001461">
    <property type="entry name" value="Aspartic_peptidase_A1"/>
</dbReference>
<dbReference type="OrthoDB" id="4074350at2759"/>
<sequence>MHWMLVNMLAFTFGNSNLRRFYQFALLTLFADICTAKSPSPLSVPVDSSQWLGYDGNWSPVILRAGTPEQWVYVLPNILSSETWVIGPDGCDGTYTCETERGGIFNASESTTWDEIGNYELGFDNALGVTGTADYGDDTLALSDSVVAEDQIVGILTSTQFWTGLMGLGVEESDFTGSAQKTFLSTLVENDSLVPSHSYGYTAGAYYRLKGVPASLTFGGVDTNRYVANDVSFALNANSQPVVAINSIKVTAQSSSETSLRNWTSPLTLQNKSSAAKYTIDSSTPFLWMPGEVCDAFAEALGLYYNETLELYTFEGNSTVPSLLENWNLTFTFDIADTPRSSNSVELTLPYDAFNLELTYPFPNLWANYTSPATKYFPLRRATDSTQYTIGRMFLQETYLTVDYERGNFSLSQAVFSYSAQTDINLAEITRPSNSSYDGPKESNSGLSTGAKAGIGVAVAVGVLLFLCLIALLVLLRRQKKANAGSEKSTSEHRRGFLQLLSLNGSRSVQNVQQIAPTELPASKQQPTEVPADVSASRFELPGSTPIEMEGSLVPLSYYAKEDHRSNPPVELPSNRRFSMSKSPSGSSGRTCQEDSHDLPRYTPMADNDRHADSISPDSPTRSGNYPTYSSSGPISPNTIHPDPDTGSGGNSFSPVSPDTSTGSNSNTHTNSLAATIIRAASYSSPNNNSNTHLSVPGATEQGSVARSQSTRSSRFREEGIDLNPLVNAQEELRRHEDELGSDSGYRIRDPVGDGAQRKLSRISRMIRPRSRADGEGGGEQRRRFSWEQE</sequence>
<dbReference type="Gene3D" id="2.40.70.10">
    <property type="entry name" value="Acid Proteases"/>
    <property type="match status" value="2"/>
</dbReference>
<dbReference type="Pfam" id="PF00026">
    <property type="entry name" value="Asp"/>
    <property type="match status" value="1"/>
</dbReference>
<dbReference type="PROSITE" id="PS51767">
    <property type="entry name" value="PEPTIDASE_A1"/>
    <property type="match status" value="1"/>
</dbReference>
<reference evidence="6 7" key="2">
    <citation type="submission" date="2015-05" db="EMBL/GenBank/DDBJ databases">
        <authorList>
            <person name="Morales-Cruz A."/>
            <person name="Amrine K.C."/>
            <person name="Cantu D."/>
        </authorList>
    </citation>
    <scope>NUCLEOTIDE SEQUENCE [LARGE SCALE GENOMIC DNA]</scope>
    <source>
        <strain evidence="6">UCRPC4</strain>
    </source>
</reference>
<evidence type="ECO:0000256" key="3">
    <source>
        <dbReference type="SAM" id="Phobius"/>
    </source>
</evidence>
<feature type="compositionally biased region" description="Basic residues" evidence="2">
    <location>
        <begin position="759"/>
        <end position="770"/>
    </location>
</feature>
<protein>
    <submittedName>
        <fullName evidence="6">Putative eukaryotic aspartyl protease family protein</fullName>
    </submittedName>
</protein>
<keyword evidence="6" id="KW-0378">Hydrolase</keyword>
<dbReference type="EMBL" id="LCWF01000050">
    <property type="protein sequence ID" value="KKY25057.1"/>
    <property type="molecule type" value="Genomic_DNA"/>
</dbReference>
<feature type="compositionally biased region" description="Polar residues" evidence="2">
    <location>
        <begin position="701"/>
        <end position="713"/>
    </location>
</feature>
<keyword evidence="4" id="KW-0732">Signal</keyword>
<evidence type="ECO:0000313" key="7">
    <source>
        <dbReference type="Proteomes" id="UP000053317"/>
    </source>
</evidence>
<feature type="region of interest" description="Disordered" evidence="2">
    <location>
        <begin position="518"/>
        <end position="546"/>
    </location>
</feature>
<evidence type="ECO:0000313" key="6">
    <source>
        <dbReference type="EMBL" id="KKY25057.1"/>
    </source>
</evidence>